<sequence length="132" mass="15913">MQTFLPYKNFIESAICLDYKRLGKQRVEAKQIIEILEGKPSRWKNHPAVKMWVGYIDTLKVYYNIIVQEWINKGYKNNMKFFQPSDVIEYPPWLGDDKFHASHRSNLLRKDPKWYSQFGWTEPNNLPYVWPV</sequence>
<name>A0A6M3LKA2_9ZZZZ</name>
<evidence type="ECO:0008006" key="2">
    <source>
        <dbReference type="Google" id="ProtNLM"/>
    </source>
</evidence>
<protein>
    <recommendedName>
        <fullName evidence="2">Cytoplasmic protein</fullName>
    </recommendedName>
</protein>
<evidence type="ECO:0000313" key="1">
    <source>
        <dbReference type="EMBL" id="QJA93481.1"/>
    </source>
</evidence>
<accession>A0A6M3LKA2</accession>
<gene>
    <name evidence="1" type="ORF">MM415B04214_0008</name>
</gene>
<dbReference type="Pfam" id="PF03013">
    <property type="entry name" value="Pyr_excise"/>
    <property type="match status" value="1"/>
</dbReference>
<dbReference type="EMBL" id="MT143152">
    <property type="protein sequence ID" value="QJA93481.1"/>
    <property type="molecule type" value="Genomic_DNA"/>
</dbReference>
<proteinExistence type="predicted"/>
<organism evidence="1">
    <name type="scientific">viral metagenome</name>
    <dbReference type="NCBI Taxonomy" id="1070528"/>
    <lineage>
        <taxon>unclassified sequences</taxon>
        <taxon>metagenomes</taxon>
        <taxon>organismal metagenomes</taxon>
    </lineage>
</organism>
<dbReference type="InterPro" id="IPR004260">
    <property type="entry name" value="Pyr-dimer_DNA_glycosylase"/>
</dbReference>
<dbReference type="NCBIfam" id="NF038085">
    <property type="entry name" value="MSMEG_6728_fam"/>
    <property type="match status" value="1"/>
</dbReference>
<dbReference type="AlphaFoldDB" id="A0A6M3LKA2"/>
<reference evidence="1" key="1">
    <citation type="submission" date="2020-03" db="EMBL/GenBank/DDBJ databases">
        <title>The deep terrestrial virosphere.</title>
        <authorList>
            <person name="Holmfeldt K."/>
            <person name="Nilsson E."/>
            <person name="Simone D."/>
            <person name="Lopez-Fernandez M."/>
            <person name="Wu X."/>
            <person name="de Brujin I."/>
            <person name="Lundin D."/>
            <person name="Andersson A."/>
            <person name="Bertilsson S."/>
            <person name="Dopson M."/>
        </authorList>
    </citation>
    <scope>NUCLEOTIDE SEQUENCE</scope>
    <source>
        <strain evidence="1">MM415B04214</strain>
    </source>
</reference>